<dbReference type="Proteomes" id="UP000178991">
    <property type="component" value="Unassembled WGS sequence"/>
</dbReference>
<keyword evidence="1" id="KW-0472">Membrane</keyword>
<protein>
    <submittedName>
        <fullName evidence="2">Uncharacterized protein</fullName>
    </submittedName>
</protein>
<comment type="caution">
    <text evidence="2">The sequence shown here is derived from an EMBL/GenBank/DDBJ whole genome shotgun (WGS) entry which is preliminary data.</text>
</comment>
<feature type="transmembrane region" description="Helical" evidence="1">
    <location>
        <begin position="32"/>
        <end position="55"/>
    </location>
</feature>
<accession>A0A1G2HK87</accession>
<evidence type="ECO:0000313" key="2">
    <source>
        <dbReference type="EMBL" id="OGZ62318.1"/>
    </source>
</evidence>
<organism evidence="2 3">
    <name type="scientific">Candidatus Staskawiczbacteria bacterium RIFCSPHIGHO2_01_FULL_34_27</name>
    <dbReference type="NCBI Taxonomy" id="1802199"/>
    <lineage>
        <taxon>Bacteria</taxon>
        <taxon>Candidatus Staskawicziibacteriota</taxon>
    </lineage>
</organism>
<dbReference type="AlphaFoldDB" id="A0A1G2HK87"/>
<keyword evidence="1" id="KW-1133">Transmembrane helix</keyword>
<proteinExistence type="predicted"/>
<evidence type="ECO:0000256" key="1">
    <source>
        <dbReference type="SAM" id="Phobius"/>
    </source>
</evidence>
<sequence>MNSSNKIFNNLWGVNDFKLRLKKIFLTMGRDAFLVILFVLLIEVIFTEFLFYRYVLSVEIQESSSNSFIGFREKEYQYILQEWKNREGALNNDIFDNMSNPFQP</sequence>
<keyword evidence="1" id="KW-0812">Transmembrane</keyword>
<name>A0A1G2HK87_9BACT</name>
<dbReference type="EMBL" id="MHOL01000023">
    <property type="protein sequence ID" value="OGZ62318.1"/>
    <property type="molecule type" value="Genomic_DNA"/>
</dbReference>
<gene>
    <name evidence="2" type="ORF">A2639_00725</name>
</gene>
<reference evidence="2 3" key="1">
    <citation type="journal article" date="2016" name="Nat. Commun.">
        <title>Thousands of microbial genomes shed light on interconnected biogeochemical processes in an aquifer system.</title>
        <authorList>
            <person name="Anantharaman K."/>
            <person name="Brown C.T."/>
            <person name="Hug L.A."/>
            <person name="Sharon I."/>
            <person name="Castelle C.J."/>
            <person name="Probst A.J."/>
            <person name="Thomas B.C."/>
            <person name="Singh A."/>
            <person name="Wilkins M.J."/>
            <person name="Karaoz U."/>
            <person name="Brodie E.L."/>
            <person name="Williams K.H."/>
            <person name="Hubbard S.S."/>
            <person name="Banfield J.F."/>
        </authorList>
    </citation>
    <scope>NUCLEOTIDE SEQUENCE [LARGE SCALE GENOMIC DNA]</scope>
</reference>
<evidence type="ECO:0000313" key="3">
    <source>
        <dbReference type="Proteomes" id="UP000178991"/>
    </source>
</evidence>